<name>A0A0N4X3Z8_HAEPC</name>
<dbReference type="Proteomes" id="UP000268014">
    <property type="component" value="Unassembled WGS sequence"/>
</dbReference>
<evidence type="ECO:0000313" key="4">
    <source>
        <dbReference type="WBParaSite" id="HPLM_0001909001-mRNA-1"/>
    </source>
</evidence>
<evidence type="ECO:0000256" key="1">
    <source>
        <dbReference type="SAM" id="MobiDB-lite"/>
    </source>
</evidence>
<sequence>MLAAKPSSPPKAANDSAPNAGTGPDHDVLGPQAGGGSADAVRDGNPEQNLEALLEHMSEEIFGVKTDKLTDSVLDRPENPVAERTEKEVSPDDDAHDFLLAVLDFLSDVNQGKISREEALRGIDRTLRRLPGHSKAMLMDLFPSLRLSQSTAVSADDSFKVVLDRISEEMFGEEVEKLKCEFLTFDSINKVKRGEITRDVAVRRIREYFDGLPSPSQEMLLKKYPSLERITGRVKASAEGGTAPAVKRSIQYDQELSLQRLSEEMFGESQEKIRLTSLDAPRNPTAERTVRETRSDSNADVFVRGVMDTLRMMNEESFSKEAASKRYFELLGWIVD</sequence>
<dbReference type="OMA" id="HMSEEIF"/>
<evidence type="ECO:0000313" key="2">
    <source>
        <dbReference type="EMBL" id="VDO74936.1"/>
    </source>
</evidence>
<feature type="compositionally biased region" description="Low complexity" evidence="1">
    <location>
        <begin position="1"/>
        <end position="20"/>
    </location>
</feature>
<dbReference type="OrthoDB" id="10347679at2759"/>
<reference evidence="4" key="1">
    <citation type="submission" date="2017-02" db="UniProtKB">
        <authorList>
            <consortium name="WormBaseParasite"/>
        </authorList>
    </citation>
    <scope>IDENTIFICATION</scope>
</reference>
<keyword evidence="3" id="KW-1185">Reference proteome</keyword>
<accession>A0A0N4X3Z8</accession>
<evidence type="ECO:0000313" key="3">
    <source>
        <dbReference type="Proteomes" id="UP000268014"/>
    </source>
</evidence>
<feature type="region of interest" description="Disordered" evidence="1">
    <location>
        <begin position="1"/>
        <end position="53"/>
    </location>
</feature>
<reference evidence="2 3" key="2">
    <citation type="submission" date="2018-11" db="EMBL/GenBank/DDBJ databases">
        <authorList>
            <consortium name="Pathogen Informatics"/>
        </authorList>
    </citation>
    <scope>NUCLEOTIDE SEQUENCE [LARGE SCALE GENOMIC DNA]</scope>
    <source>
        <strain evidence="2 3">MHpl1</strain>
    </source>
</reference>
<dbReference type="EMBL" id="UZAF01021031">
    <property type="protein sequence ID" value="VDO74936.1"/>
    <property type="molecule type" value="Genomic_DNA"/>
</dbReference>
<organism evidence="4">
    <name type="scientific">Haemonchus placei</name>
    <name type="common">Barber's pole worm</name>
    <dbReference type="NCBI Taxonomy" id="6290"/>
    <lineage>
        <taxon>Eukaryota</taxon>
        <taxon>Metazoa</taxon>
        <taxon>Ecdysozoa</taxon>
        <taxon>Nematoda</taxon>
        <taxon>Chromadorea</taxon>
        <taxon>Rhabditida</taxon>
        <taxon>Rhabditina</taxon>
        <taxon>Rhabditomorpha</taxon>
        <taxon>Strongyloidea</taxon>
        <taxon>Trichostrongylidae</taxon>
        <taxon>Haemonchus</taxon>
    </lineage>
</organism>
<proteinExistence type="predicted"/>
<gene>
    <name evidence="2" type="ORF">HPLM_LOCUS19082</name>
</gene>
<dbReference type="WBParaSite" id="HPLM_0001909001-mRNA-1">
    <property type="protein sequence ID" value="HPLM_0001909001-mRNA-1"/>
    <property type="gene ID" value="HPLM_0001909001"/>
</dbReference>
<protein>
    <submittedName>
        <fullName evidence="4">EF-hand domain-containing protein</fullName>
    </submittedName>
</protein>
<dbReference type="AlphaFoldDB" id="A0A0N4X3Z8"/>